<evidence type="ECO:0000256" key="4">
    <source>
        <dbReference type="SAM" id="MobiDB-lite"/>
    </source>
</evidence>
<evidence type="ECO:0000256" key="3">
    <source>
        <dbReference type="PROSITE-ProRule" id="PRU01006"/>
    </source>
</evidence>
<dbReference type="PANTHER" id="PTHR12616:SF1">
    <property type="entry name" value="VACUOLAR PROTEIN SORTING-ASSOCIATED PROTEIN 41 HOMOLOG"/>
    <property type="match status" value="1"/>
</dbReference>
<evidence type="ECO:0000259" key="5">
    <source>
        <dbReference type="Pfam" id="PF23411"/>
    </source>
</evidence>
<dbReference type="GO" id="GO:0009267">
    <property type="term" value="P:cellular response to starvation"/>
    <property type="evidence" value="ECO:0007669"/>
    <property type="project" value="TreeGrafter"/>
</dbReference>
<keyword evidence="2" id="KW-0653">Protein transport</keyword>
<dbReference type="OrthoDB" id="244107at2759"/>
<dbReference type="Proteomes" id="UP000774326">
    <property type="component" value="Unassembled WGS sequence"/>
</dbReference>
<dbReference type="EMBL" id="JAEUBG010002778">
    <property type="protein sequence ID" value="KAH3684079.1"/>
    <property type="molecule type" value="Genomic_DNA"/>
</dbReference>
<dbReference type="Gene3D" id="2.130.10.10">
    <property type="entry name" value="YVTN repeat-like/Quinoprotein amine dehydrogenase"/>
    <property type="match status" value="1"/>
</dbReference>
<feature type="region of interest" description="Disordered" evidence="4">
    <location>
        <begin position="110"/>
        <end position="181"/>
    </location>
</feature>
<feature type="compositionally biased region" description="Polar residues" evidence="4">
    <location>
        <begin position="124"/>
        <end position="136"/>
    </location>
</feature>
<dbReference type="Gene3D" id="1.25.40.10">
    <property type="entry name" value="Tetratricopeptide repeat domain"/>
    <property type="match status" value="1"/>
</dbReference>
<feature type="domain" description="Vps41 beta-propeller" evidence="5">
    <location>
        <begin position="181"/>
        <end position="540"/>
    </location>
</feature>
<feature type="region of interest" description="Disordered" evidence="4">
    <location>
        <begin position="42"/>
        <end position="85"/>
    </location>
</feature>
<dbReference type="InterPro" id="IPR036322">
    <property type="entry name" value="WD40_repeat_dom_sf"/>
</dbReference>
<evidence type="ECO:0000313" key="6">
    <source>
        <dbReference type="EMBL" id="KAH3684079.1"/>
    </source>
</evidence>
<dbReference type="GO" id="GO:0006623">
    <property type="term" value="P:protein targeting to vacuole"/>
    <property type="evidence" value="ECO:0007669"/>
    <property type="project" value="InterPro"/>
</dbReference>
<name>A0A9P8TME7_WICPI</name>
<keyword evidence="7" id="KW-1185">Reference proteome</keyword>
<feature type="compositionally biased region" description="Acidic residues" evidence="4">
    <location>
        <begin position="110"/>
        <end position="123"/>
    </location>
</feature>
<dbReference type="SMART" id="SM00299">
    <property type="entry name" value="CLH"/>
    <property type="match status" value="1"/>
</dbReference>
<evidence type="ECO:0000313" key="7">
    <source>
        <dbReference type="Proteomes" id="UP000774326"/>
    </source>
</evidence>
<keyword evidence="1" id="KW-0813">Transport</keyword>
<sequence>MNPGVLIPRDSTHAFQSDVNNGNVKITNNGTISVDAEIPDDTEQTVQQAQNLGARDEAVGELKSKDDQDQSINPVTSETSTTDCNKDEIAEENTTHQNDHDDHSILPEEDETETMDDSLESQDGESQLNVNQSNSKSAEVAVAEEVEEQEQEDSDQESEYESDSDSSDEEEEQEEEDPPLLKYTRLSQLPKPFFNKELITTTLIHETFFAFGTSSGILYVTDPTFTHLGTIRARKSPILSISTDGTYIIAASMDGTVAITLISNINNATNTTAYDLKVPLYSVVFKGQYKDSKSFIYATKSGAIVISTLNWLGNRQERTLWKSPSHSPVVRLEIVKNVLVWLGDDGIGFMDLRSEKTLKIIKRPKNSFRAELILPKLNFIEHDRVIIGWVNYIWSIKIEDNIGHNPATTQHETGTINEVQSHNGSAFRFSSPMSTFSRNSQDINISVEYHFKIEDDALIGGIGSFKDDNVLILVLKEENGKLVEAPELRIINYFNKEEIASDEIVLRDYQLLKCNDFSLGQSNHSKVFLIASTDGIIADEYSLRDRFDWYVTNNKLLRAYDTSQYLISKRERATLGIRQVEAYINENTAHNWNNATNFLAKVIDDSFDLESKHNDVCVDLWDQWSWIYIKNKKFTLLADILPRDKVKNVVDKSVYDKILTEFIETRDQLNFHKYLQYWDLSFFNVDEILRKLENLLEFEPDLDIFERCLAECYLKLSQPKNAIRHFILLQDPIVIDLLKKYHLISCFIKDVPTIVKFQISNEELQSSPLSVVSERLHDIIDLLVSSRHELPPQTVVDVLNTPTLDKLKFLYLEKLLHVDPALTQPFETLIFYLYATHNSQNLLSFLKKHRHYNIQEAITTLQNNKQYSELVYLLGRVGQTREAMSLLINEMDDPTEALHFAREENSKDLWDMFIDHGITKPNFIKVIIQYTGILFDTSLLKRIPEGVEIDGLQSSLVRIMTDNFCDLTIQQTILKILEIEGVKYCDLMNQLRLQGRCIAENLDLLRQYSVVSVDDKGIMNGVGDRLV</sequence>
<dbReference type="InterPro" id="IPR015943">
    <property type="entry name" value="WD40/YVTN_repeat-like_dom_sf"/>
</dbReference>
<dbReference type="PANTHER" id="PTHR12616">
    <property type="entry name" value="VACUOLAR PROTEIN SORTING VPS41"/>
    <property type="match status" value="1"/>
</dbReference>
<evidence type="ECO:0000256" key="1">
    <source>
        <dbReference type="ARBA" id="ARBA00022448"/>
    </source>
</evidence>
<dbReference type="InterPro" id="IPR011990">
    <property type="entry name" value="TPR-like_helical_dom_sf"/>
</dbReference>
<dbReference type="PROSITE" id="PS50236">
    <property type="entry name" value="CHCR"/>
    <property type="match status" value="1"/>
</dbReference>
<dbReference type="InterPro" id="IPR045111">
    <property type="entry name" value="Vps41/Vps8"/>
</dbReference>
<feature type="compositionally biased region" description="Acidic residues" evidence="4">
    <location>
        <begin position="142"/>
        <end position="178"/>
    </location>
</feature>
<dbReference type="AlphaFoldDB" id="A0A9P8TME7"/>
<protein>
    <recommendedName>
        <fullName evidence="5">Vps41 beta-propeller domain-containing protein</fullName>
    </recommendedName>
</protein>
<gene>
    <name evidence="6" type="ORF">WICPIJ_004954</name>
</gene>
<feature type="compositionally biased region" description="Basic and acidic residues" evidence="4">
    <location>
        <begin position="54"/>
        <end position="68"/>
    </location>
</feature>
<feature type="repeat" description="CHCR" evidence="3">
    <location>
        <begin position="783"/>
        <end position="926"/>
    </location>
</feature>
<dbReference type="GO" id="GO:0030897">
    <property type="term" value="C:HOPS complex"/>
    <property type="evidence" value="ECO:0007669"/>
    <property type="project" value="TreeGrafter"/>
</dbReference>
<dbReference type="GO" id="GO:0005770">
    <property type="term" value="C:late endosome"/>
    <property type="evidence" value="ECO:0007669"/>
    <property type="project" value="TreeGrafter"/>
</dbReference>
<feature type="compositionally biased region" description="Polar residues" evidence="4">
    <location>
        <begin position="70"/>
        <end position="83"/>
    </location>
</feature>
<organism evidence="6 7">
    <name type="scientific">Wickerhamomyces pijperi</name>
    <name type="common">Yeast</name>
    <name type="synonym">Pichia pijperi</name>
    <dbReference type="NCBI Taxonomy" id="599730"/>
    <lineage>
        <taxon>Eukaryota</taxon>
        <taxon>Fungi</taxon>
        <taxon>Dikarya</taxon>
        <taxon>Ascomycota</taxon>
        <taxon>Saccharomycotina</taxon>
        <taxon>Saccharomycetes</taxon>
        <taxon>Phaffomycetales</taxon>
        <taxon>Wickerhamomycetaceae</taxon>
        <taxon>Wickerhamomyces</taxon>
    </lineage>
</organism>
<reference evidence="6" key="2">
    <citation type="submission" date="2021-01" db="EMBL/GenBank/DDBJ databases">
        <authorList>
            <person name="Schikora-Tamarit M.A."/>
        </authorList>
    </citation>
    <scope>NUCLEOTIDE SEQUENCE</scope>
    <source>
        <strain evidence="6">CBS2887</strain>
    </source>
</reference>
<dbReference type="Pfam" id="PF23556">
    <property type="entry name" value="TPR_Vps41"/>
    <property type="match status" value="1"/>
</dbReference>
<accession>A0A9P8TME7</accession>
<dbReference type="GO" id="GO:0016236">
    <property type="term" value="P:macroautophagy"/>
    <property type="evidence" value="ECO:0007669"/>
    <property type="project" value="TreeGrafter"/>
</dbReference>
<dbReference type="InterPro" id="IPR057780">
    <property type="entry name" value="Beta-prop_Vps41"/>
</dbReference>
<evidence type="ECO:0000256" key="2">
    <source>
        <dbReference type="ARBA" id="ARBA00022927"/>
    </source>
</evidence>
<dbReference type="SUPFAM" id="SSF50978">
    <property type="entry name" value="WD40 repeat-like"/>
    <property type="match status" value="1"/>
</dbReference>
<dbReference type="InterPro" id="IPR000547">
    <property type="entry name" value="Clathrin_H-chain/VPS_repeat"/>
</dbReference>
<reference evidence="6" key="1">
    <citation type="journal article" date="2021" name="Open Biol.">
        <title>Shared evolutionary footprints suggest mitochondrial oxidative damage underlies multiple complex I losses in fungi.</title>
        <authorList>
            <person name="Schikora-Tamarit M.A."/>
            <person name="Marcet-Houben M."/>
            <person name="Nosek J."/>
            <person name="Gabaldon T."/>
        </authorList>
    </citation>
    <scope>NUCLEOTIDE SEQUENCE</scope>
    <source>
        <strain evidence="6">CBS2887</strain>
    </source>
</reference>
<dbReference type="GO" id="GO:0034058">
    <property type="term" value="P:endosomal vesicle fusion"/>
    <property type="evidence" value="ECO:0007669"/>
    <property type="project" value="TreeGrafter"/>
</dbReference>
<dbReference type="GO" id="GO:0098588">
    <property type="term" value="C:bounding membrane of organelle"/>
    <property type="evidence" value="ECO:0007669"/>
    <property type="project" value="UniProtKB-ARBA"/>
</dbReference>
<comment type="caution">
    <text evidence="6">The sequence shown here is derived from an EMBL/GenBank/DDBJ whole genome shotgun (WGS) entry which is preliminary data.</text>
</comment>
<proteinExistence type="predicted"/>
<dbReference type="Pfam" id="PF23411">
    <property type="entry name" value="Beta-prop_Vps41"/>
    <property type="match status" value="1"/>
</dbReference>